<reference evidence="1 2" key="1">
    <citation type="submission" date="2019-02" db="EMBL/GenBank/DDBJ databases">
        <title>Deep-cultivation of Planctomycetes and their phenomic and genomic characterization uncovers novel biology.</title>
        <authorList>
            <person name="Wiegand S."/>
            <person name="Jogler M."/>
            <person name="Boedeker C."/>
            <person name="Pinto D."/>
            <person name="Vollmers J."/>
            <person name="Rivas-Marin E."/>
            <person name="Kohn T."/>
            <person name="Peeters S.H."/>
            <person name="Heuer A."/>
            <person name="Rast P."/>
            <person name="Oberbeckmann S."/>
            <person name="Bunk B."/>
            <person name="Jeske O."/>
            <person name="Meyerdierks A."/>
            <person name="Storesund J.E."/>
            <person name="Kallscheuer N."/>
            <person name="Luecker S."/>
            <person name="Lage O.M."/>
            <person name="Pohl T."/>
            <person name="Merkel B.J."/>
            <person name="Hornburger P."/>
            <person name="Mueller R.-W."/>
            <person name="Bruemmer F."/>
            <person name="Labrenz M."/>
            <person name="Spormann A.M."/>
            <person name="Op den Camp H."/>
            <person name="Overmann J."/>
            <person name="Amann R."/>
            <person name="Jetten M.S.M."/>
            <person name="Mascher T."/>
            <person name="Medema M.H."/>
            <person name="Devos D.P."/>
            <person name="Kaster A.-K."/>
            <person name="Ovreas L."/>
            <person name="Rohde M."/>
            <person name="Galperin M.Y."/>
            <person name="Jogler C."/>
        </authorList>
    </citation>
    <scope>NUCLEOTIDE SEQUENCE [LARGE SCALE GENOMIC DNA]</scope>
    <source>
        <strain evidence="1 2">Pla175</strain>
    </source>
</reference>
<keyword evidence="2" id="KW-1185">Reference proteome</keyword>
<sequence length="34" mass="3752">MLSKSFCAVRLRSLGRSAYGVGRTVSCGRFQTRT</sequence>
<accession>A0A518DFP6</accession>
<proteinExistence type="predicted"/>
<gene>
    <name evidence="1" type="ORF">Pla175_36810</name>
</gene>
<protein>
    <submittedName>
        <fullName evidence="1">Uncharacterized protein</fullName>
    </submittedName>
</protein>
<evidence type="ECO:0000313" key="2">
    <source>
        <dbReference type="Proteomes" id="UP000317429"/>
    </source>
</evidence>
<dbReference type="Proteomes" id="UP000317429">
    <property type="component" value="Chromosome"/>
</dbReference>
<organism evidence="1 2">
    <name type="scientific">Pirellulimonas nuda</name>
    <dbReference type="NCBI Taxonomy" id="2528009"/>
    <lineage>
        <taxon>Bacteria</taxon>
        <taxon>Pseudomonadati</taxon>
        <taxon>Planctomycetota</taxon>
        <taxon>Planctomycetia</taxon>
        <taxon>Pirellulales</taxon>
        <taxon>Lacipirellulaceae</taxon>
        <taxon>Pirellulimonas</taxon>
    </lineage>
</organism>
<dbReference type="AlphaFoldDB" id="A0A518DFP6"/>
<dbReference type="EMBL" id="CP036291">
    <property type="protein sequence ID" value="QDU90278.1"/>
    <property type="molecule type" value="Genomic_DNA"/>
</dbReference>
<dbReference type="KEGG" id="pnd:Pla175_36810"/>
<name>A0A518DFP6_9BACT</name>
<evidence type="ECO:0000313" key="1">
    <source>
        <dbReference type="EMBL" id="QDU90278.1"/>
    </source>
</evidence>